<keyword evidence="3" id="KW-1185">Reference proteome</keyword>
<protein>
    <submittedName>
        <fullName evidence="2">Putative transcriptional regulator</fullName>
    </submittedName>
</protein>
<proteinExistence type="predicted"/>
<dbReference type="AlphaFoldDB" id="K9W821"/>
<dbReference type="RefSeq" id="WP_015180698.1">
    <property type="nucleotide sequence ID" value="NC_019738.1"/>
</dbReference>
<dbReference type="HOGENOM" id="CLU_137365_2_1_3"/>
<keyword evidence="1" id="KW-0175">Coiled coil</keyword>
<dbReference type="OrthoDB" id="517060at2"/>
<dbReference type="KEGG" id="mic:Mic7113_0621"/>
<feature type="coiled-coil region" evidence="1">
    <location>
        <begin position="46"/>
        <end position="77"/>
    </location>
</feature>
<name>K9W821_9CYAN</name>
<sequence>MKEVKTQRSRSYHEYLISSLKDPERAAGYMGVMLELDEEGFEPELLRSALKDVVDAREQMNNLSEEAKKRFEKLDKMLLETKAAELQSLIEFLDALGFRLAIVAKD</sequence>
<evidence type="ECO:0000313" key="2">
    <source>
        <dbReference type="EMBL" id="AFZ16535.1"/>
    </source>
</evidence>
<dbReference type="EMBL" id="CP003630">
    <property type="protein sequence ID" value="AFZ16535.1"/>
    <property type="molecule type" value="Genomic_DNA"/>
</dbReference>
<evidence type="ECO:0000256" key="1">
    <source>
        <dbReference type="SAM" id="Coils"/>
    </source>
</evidence>
<dbReference type="Proteomes" id="UP000010471">
    <property type="component" value="Chromosome"/>
</dbReference>
<organism evidence="2 3">
    <name type="scientific">Allocoleopsis franciscana PCC 7113</name>
    <dbReference type="NCBI Taxonomy" id="1173027"/>
    <lineage>
        <taxon>Bacteria</taxon>
        <taxon>Bacillati</taxon>
        <taxon>Cyanobacteriota</taxon>
        <taxon>Cyanophyceae</taxon>
        <taxon>Coleofasciculales</taxon>
        <taxon>Coleofasciculaceae</taxon>
        <taxon>Allocoleopsis</taxon>
        <taxon>Allocoleopsis franciscana</taxon>
    </lineage>
</organism>
<evidence type="ECO:0000313" key="3">
    <source>
        <dbReference type="Proteomes" id="UP000010471"/>
    </source>
</evidence>
<dbReference type="STRING" id="1173027.Mic7113_0621"/>
<reference evidence="2 3" key="1">
    <citation type="submission" date="2012-06" db="EMBL/GenBank/DDBJ databases">
        <title>Finished chromosome of genome of Microcoleus sp. PCC 7113.</title>
        <authorList>
            <consortium name="US DOE Joint Genome Institute"/>
            <person name="Gugger M."/>
            <person name="Coursin T."/>
            <person name="Rippka R."/>
            <person name="Tandeau De Marsac N."/>
            <person name="Huntemann M."/>
            <person name="Wei C.-L."/>
            <person name="Han J."/>
            <person name="Detter J.C."/>
            <person name="Han C."/>
            <person name="Tapia R."/>
            <person name="Chen A."/>
            <person name="Kyrpides N."/>
            <person name="Mavromatis K."/>
            <person name="Markowitz V."/>
            <person name="Szeto E."/>
            <person name="Ivanova N."/>
            <person name="Pagani I."/>
            <person name="Pati A."/>
            <person name="Goodwin L."/>
            <person name="Nordberg H.P."/>
            <person name="Cantor M.N."/>
            <person name="Hua S.X."/>
            <person name="Woyke T."/>
            <person name="Kerfeld C.A."/>
        </authorList>
    </citation>
    <scope>NUCLEOTIDE SEQUENCE [LARGE SCALE GENOMIC DNA]</scope>
    <source>
        <strain evidence="2 3">PCC 7113</strain>
    </source>
</reference>
<dbReference type="eggNOG" id="COG3636">
    <property type="taxonomic scope" value="Bacteria"/>
</dbReference>
<accession>K9W821</accession>
<gene>
    <name evidence="2" type="ORF">Mic7113_0621</name>
</gene>